<feature type="transmembrane region" description="Helical" evidence="1">
    <location>
        <begin position="55"/>
        <end position="74"/>
    </location>
</feature>
<reference evidence="2" key="1">
    <citation type="submission" date="2022-06" db="EMBL/GenBank/DDBJ databases">
        <authorList>
            <person name="Dietemann V."/>
            <person name="Ory F."/>
            <person name="Dainat B."/>
            <person name="Oberhansli S."/>
        </authorList>
    </citation>
    <scope>NUCLEOTIDE SEQUENCE</scope>
    <source>
        <strain evidence="2">Ena-SAMPLE-TAB-26-04-2022-14:26:32:270-5432</strain>
    </source>
</reference>
<evidence type="ECO:0000313" key="2">
    <source>
        <dbReference type="EMBL" id="CAH8244223.1"/>
    </source>
</evidence>
<comment type="caution">
    <text evidence="2">The sequence shown here is derived from an EMBL/GenBank/DDBJ whole genome shotgun (WGS) entry which is preliminary data.</text>
</comment>
<keyword evidence="1" id="KW-1133">Transmembrane helix</keyword>
<dbReference type="RefSeq" id="WP_249725657.1">
    <property type="nucleotide sequence ID" value="NZ_AP031286.1"/>
</dbReference>
<gene>
    <name evidence="2" type="ORF">WJ0W_001461</name>
</gene>
<keyword evidence="1" id="KW-0812">Transmembrane</keyword>
<proteinExistence type="predicted"/>
<protein>
    <submittedName>
        <fullName evidence="2">Uncharacterized protein</fullName>
    </submittedName>
</protein>
<keyword evidence="3" id="KW-1185">Reference proteome</keyword>
<accession>A0ABM9FYB5</accession>
<name>A0ABM9FYB5_9BACL</name>
<feature type="transmembrane region" description="Helical" evidence="1">
    <location>
        <begin position="23"/>
        <end position="43"/>
    </location>
</feature>
<dbReference type="EMBL" id="CALYLO010000001">
    <property type="protein sequence ID" value="CAH8244223.1"/>
    <property type="molecule type" value="Genomic_DNA"/>
</dbReference>
<evidence type="ECO:0000256" key="1">
    <source>
        <dbReference type="SAM" id="Phobius"/>
    </source>
</evidence>
<sequence>MDLEVRLFGYCGHGASSDCRQKIALAQMSVATTVIMISIGTTIVQPIANNQLWKAIGSAAIFIVTLLHIEYLQLKSDWFEKLMSGEIYSCD</sequence>
<evidence type="ECO:0000313" key="3">
    <source>
        <dbReference type="Proteomes" id="UP001154322"/>
    </source>
</evidence>
<keyword evidence="1" id="KW-0472">Membrane</keyword>
<dbReference type="Proteomes" id="UP001154322">
    <property type="component" value="Unassembled WGS sequence"/>
</dbReference>
<organism evidence="2 3">
    <name type="scientific">Paenibacillus melissococcoides</name>
    <dbReference type="NCBI Taxonomy" id="2912268"/>
    <lineage>
        <taxon>Bacteria</taxon>
        <taxon>Bacillati</taxon>
        <taxon>Bacillota</taxon>
        <taxon>Bacilli</taxon>
        <taxon>Bacillales</taxon>
        <taxon>Paenibacillaceae</taxon>
        <taxon>Paenibacillus</taxon>
    </lineage>
</organism>